<feature type="transmembrane region" description="Helical" evidence="1">
    <location>
        <begin position="188"/>
        <end position="210"/>
    </location>
</feature>
<evidence type="ECO:0000313" key="2">
    <source>
        <dbReference type="EMBL" id="TRX40134.1"/>
    </source>
</evidence>
<dbReference type="EMBL" id="VJZT01000006">
    <property type="protein sequence ID" value="TRX40134.1"/>
    <property type="molecule type" value="Genomic_DNA"/>
</dbReference>
<feature type="transmembrane region" description="Helical" evidence="1">
    <location>
        <begin position="152"/>
        <end position="173"/>
    </location>
</feature>
<evidence type="ECO:0000256" key="1">
    <source>
        <dbReference type="SAM" id="Phobius"/>
    </source>
</evidence>
<protein>
    <submittedName>
        <fullName evidence="2">EpsG family protein</fullName>
    </submittedName>
</protein>
<feature type="transmembrane region" description="Helical" evidence="1">
    <location>
        <begin position="262"/>
        <end position="283"/>
    </location>
</feature>
<feature type="transmembrane region" description="Helical" evidence="1">
    <location>
        <begin position="290"/>
        <end position="309"/>
    </location>
</feature>
<accession>A0A553E512</accession>
<feature type="transmembrane region" description="Helical" evidence="1">
    <location>
        <begin position="29"/>
        <end position="48"/>
    </location>
</feature>
<organism evidence="2 3">
    <name type="scientific">Flavobacterium restrictum</name>
    <dbReference type="NCBI Taxonomy" id="2594428"/>
    <lineage>
        <taxon>Bacteria</taxon>
        <taxon>Pseudomonadati</taxon>
        <taxon>Bacteroidota</taxon>
        <taxon>Flavobacteriia</taxon>
        <taxon>Flavobacteriales</taxon>
        <taxon>Flavobacteriaceae</taxon>
        <taxon>Flavobacterium</taxon>
    </lineage>
</organism>
<keyword evidence="1" id="KW-0472">Membrane</keyword>
<keyword evidence="3" id="KW-1185">Reference proteome</keyword>
<comment type="caution">
    <text evidence="2">The sequence shown here is derived from an EMBL/GenBank/DDBJ whole genome shotgun (WGS) entry which is preliminary data.</text>
</comment>
<keyword evidence="1" id="KW-1133">Transmembrane helix</keyword>
<evidence type="ECO:0000313" key="3">
    <source>
        <dbReference type="Proteomes" id="UP000316371"/>
    </source>
</evidence>
<dbReference type="OrthoDB" id="1450906at2"/>
<dbReference type="RefSeq" id="WP_144256201.1">
    <property type="nucleotide sequence ID" value="NZ_VJZT01000006.1"/>
</dbReference>
<keyword evidence="1" id="KW-0812">Transmembrane</keyword>
<feature type="transmembrane region" description="Helical" evidence="1">
    <location>
        <begin position="6"/>
        <end position="22"/>
    </location>
</feature>
<dbReference type="InterPro" id="IPR049458">
    <property type="entry name" value="EpsG-like"/>
</dbReference>
<dbReference type="AlphaFoldDB" id="A0A553E512"/>
<feature type="transmembrane region" description="Helical" evidence="1">
    <location>
        <begin position="222"/>
        <end position="247"/>
    </location>
</feature>
<gene>
    <name evidence="2" type="ORF">FNW21_07975</name>
</gene>
<feature type="transmembrane region" description="Helical" evidence="1">
    <location>
        <begin position="315"/>
        <end position="335"/>
    </location>
</feature>
<feature type="transmembrane region" description="Helical" evidence="1">
    <location>
        <begin position="68"/>
        <end position="92"/>
    </location>
</feature>
<dbReference type="Pfam" id="PF14897">
    <property type="entry name" value="EpsG"/>
    <property type="match status" value="1"/>
</dbReference>
<sequence>MLAVAIFFQFYFSFIFQFIAEIKWYKKTIFFLSLFAFYILFIGITDTADWRMYDDLFNIDDIETDILFRYFSLVVFALGYSFTDLFQVHILLYGFLLVQFISRFTQNILLVLGFYVFIAYVPLANQIRYYLALSLFLNGLYFFYFDQKRKSYYYLALSFLSHSSMIVLFGFFVLEKQVAMANFVKTCLLLSVVIFFGFNFVVTFGLLDFLGKFKEYIINDDLVSSFIGGVFNELPFILTLIVIYFWIQNVLVQLPQLLDNKVFVFLYKLTFFSIIFIPISFNIQVLGHRYVQAFFIVWLCLFVYVWSFIKSRDTNIFYFSILSVYMIFLVYYIYFLPQIVLGTQSEYLVEFIKSYNSIGYLPDL</sequence>
<reference evidence="2 3" key="1">
    <citation type="submission" date="2019-07" db="EMBL/GenBank/DDBJ databases">
        <title>Novel species of Flavobacterium.</title>
        <authorList>
            <person name="Liu Q."/>
            <person name="Xin Y.-H."/>
        </authorList>
    </citation>
    <scope>NUCLEOTIDE SEQUENCE [LARGE SCALE GENOMIC DNA]</scope>
    <source>
        <strain evidence="2 3">LB1R34</strain>
    </source>
</reference>
<proteinExistence type="predicted"/>
<dbReference type="Proteomes" id="UP000316371">
    <property type="component" value="Unassembled WGS sequence"/>
</dbReference>
<feature type="transmembrane region" description="Helical" evidence="1">
    <location>
        <begin position="104"/>
        <end position="121"/>
    </location>
</feature>
<name>A0A553E512_9FLAO</name>